<proteinExistence type="inferred from homology"/>
<dbReference type="GO" id="GO:0051082">
    <property type="term" value="F:unfolded protein binding"/>
    <property type="evidence" value="ECO:0007669"/>
    <property type="project" value="InterPro"/>
</dbReference>
<comment type="caution">
    <text evidence="5">The sequence shown here is derived from an EMBL/GenBank/DDBJ whole genome shotgun (WGS) entry which is preliminary data.</text>
</comment>
<evidence type="ECO:0000256" key="1">
    <source>
        <dbReference type="ARBA" id="ARBA00009091"/>
    </source>
</evidence>
<dbReference type="InterPro" id="IPR005632">
    <property type="entry name" value="Chaperone_Skp"/>
</dbReference>
<accession>A0A7W9EH28</accession>
<evidence type="ECO:0000256" key="4">
    <source>
        <dbReference type="SAM" id="SignalP"/>
    </source>
</evidence>
<dbReference type="SMART" id="SM00935">
    <property type="entry name" value="OmpH"/>
    <property type="match status" value="1"/>
</dbReference>
<dbReference type="EMBL" id="JACIJC010000005">
    <property type="protein sequence ID" value="MBB5687321.1"/>
    <property type="molecule type" value="Genomic_DNA"/>
</dbReference>
<dbReference type="AlphaFoldDB" id="A0A7W9EH28"/>
<evidence type="ECO:0000313" key="6">
    <source>
        <dbReference type="Proteomes" id="UP000549617"/>
    </source>
</evidence>
<protein>
    <submittedName>
        <fullName evidence="5">Skp family chaperone for outer membrane proteins</fullName>
    </submittedName>
</protein>
<sequence length="220" mass="23024">MKTIYKAAALAALTIPASVAMVSTASAQSNAGVFDTERAVATSKAYTDAMKLIATTYKPNIDQANAKATEINTRLKPMQDALVAASKVPNANAATLRTQQEAYQKAAQAGQQEVDKLREPIDLATAYVGEQIMDKLEPALDKVMAAKKVAIVLVPQATVKAAPASDLTPDVVTELNASVPSVGVVPPQGWLPAQVRAQIAEQQRRQGAQAAPAPAKPAGR</sequence>
<dbReference type="InterPro" id="IPR024930">
    <property type="entry name" value="Skp_dom_sf"/>
</dbReference>
<evidence type="ECO:0000256" key="3">
    <source>
        <dbReference type="SAM" id="MobiDB-lite"/>
    </source>
</evidence>
<organism evidence="5 6">
    <name type="scientific">Sphingobium boeckii</name>
    <dbReference type="NCBI Taxonomy" id="1082345"/>
    <lineage>
        <taxon>Bacteria</taxon>
        <taxon>Pseudomonadati</taxon>
        <taxon>Pseudomonadota</taxon>
        <taxon>Alphaproteobacteria</taxon>
        <taxon>Sphingomonadales</taxon>
        <taxon>Sphingomonadaceae</taxon>
        <taxon>Sphingobium</taxon>
    </lineage>
</organism>
<feature type="signal peptide" evidence="4">
    <location>
        <begin position="1"/>
        <end position="27"/>
    </location>
</feature>
<dbReference type="RefSeq" id="WP_184020672.1">
    <property type="nucleotide sequence ID" value="NZ_JACIJC010000005.1"/>
</dbReference>
<dbReference type="PANTHER" id="PTHR35089">
    <property type="entry name" value="CHAPERONE PROTEIN SKP"/>
    <property type="match status" value="1"/>
</dbReference>
<feature type="region of interest" description="Disordered" evidence="3">
    <location>
        <begin position="199"/>
        <end position="220"/>
    </location>
</feature>
<evidence type="ECO:0000256" key="2">
    <source>
        <dbReference type="ARBA" id="ARBA00022729"/>
    </source>
</evidence>
<dbReference type="Gene3D" id="3.30.910.20">
    <property type="entry name" value="Skp domain"/>
    <property type="match status" value="1"/>
</dbReference>
<dbReference type="SUPFAM" id="SSF111384">
    <property type="entry name" value="OmpH-like"/>
    <property type="match status" value="1"/>
</dbReference>
<evidence type="ECO:0000313" key="5">
    <source>
        <dbReference type="EMBL" id="MBB5687321.1"/>
    </source>
</evidence>
<dbReference type="Pfam" id="PF03938">
    <property type="entry name" value="OmpH"/>
    <property type="match status" value="1"/>
</dbReference>
<keyword evidence="2 4" id="KW-0732">Signal</keyword>
<dbReference type="GO" id="GO:0005829">
    <property type="term" value="C:cytosol"/>
    <property type="evidence" value="ECO:0007669"/>
    <property type="project" value="TreeGrafter"/>
</dbReference>
<dbReference type="GO" id="GO:0050821">
    <property type="term" value="P:protein stabilization"/>
    <property type="evidence" value="ECO:0007669"/>
    <property type="project" value="TreeGrafter"/>
</dbReference>
<reference evidence="5 6" key="1">
    <citation type="submission" date="2020-08" db="EMBL/GenBank/DDBJ databases">
        <title>Genomic Encyclopedia of Type Strains, Phase IV (KMG-IV): sequencing the most valuable type-strain genomes for metagenomic binning, comparative biology and taxonomic classification.</title>
        <authorList>
            <person name="Goeker M."/>
        </authorList>
    </citation>
    <scope>NUCLEOTIDE SEQUENCE [LARGE SCALE GENOMIC DNA]</scope>
    <source>
        <strain evidence="5 6">DSM 25079</strain>
    </source>
</reference>
<keyword evidence="6" id="KW-1185">Reference proteome</keyword>
<name>A0A7W9EH28_9SPHN</name>
<gene>
    <name evidence="5" type="ORF">FHS49_003349</name>
</gene>
<dbReference type="Proteomes" id="UP000549617">
    <property type="component" value="Unassembled WGS sequence"/>
</dbReference>
<comment type="similarity">
    <text evidence="1">Belongs to the Skp family.</text>
</comment>
<feature type="chain" id="PRO_5030909862" evidence="4">
    <location>
        <begin position="28"/>
        <end position="220"/>
    </location>
</feature>
<dbReference type="PANTHER" id="PTHR35089:SF1">
    <property type="entry name" value="CHAPERONE PROTEIN SKP"/>
    <property type="match status" value="1"/>
</dbReference>